<proteinExistence type="predicted"/>
<protein>
    <submittedName>
        <fullName evidence="2">PF07588 family protein</fullName>
    </submittedName>
</protein>
<dbReference type="EMBL" id="CP027843">
    <property type="protein sequence ID" value="AVQ12651.1"/>
    <property type="molecule type" value="Genomic_DNA"/>
</dbReference>
<evidence type="ECO:0000259" key="1">
    <source>
        <dbReference type="Pfam" id="PF07588"/>
    </source>
</evidence>
<dbReference type="AlphaFoldDB" id="A0A2P1QUT8"/>
<dbReference type="SUPFAM" id="SSF56436">
    <property type="entry name" value="C-type lectin-like"/>
    <property type="match status" value="1"/>
</dbReference>
<dbReference type="InterPro" id="IPR016187">
    <property type="entry name" value="CTDL_fold"/>
</dbReference>
<dbReference type="Proteomes" id="UP000033961">
    <property type="component" value="Chromosome I"/>
</dbReference>
<evidence type="ECO:0000313" key="3">
    <source>
        <dbReference type="Proteomes" id="UP000033961"/>
    </source>
</evidence>
<gene>
    <name evidence="2" type="ORF">XB16_2331</name>
</gene>
<evidence type="ECO:0000313" key="2">
    <source>
        <dbReference type="EMBL" id="AVQ12651.1"/>
    </source>
</evidence>
<reference evidence="2 3" key="1">
    <citation type="journal article" date="2015" name="Genome Announc.">
        <title>Draft Genome Sequences of Leptospira santarosai Strains U160, U164, and U233, Isolated from Asymptomatic Cattle.</title>
        <authorList>
            <person name="Kremer F.S."/>
            <person name="Eslabao M.R."/>
            <person name="Provisor M."/>
            <person name="Woloski R.D."/>
            <person name="Ramires O.V."/>
            <person name="Moreno L.Z."/>
            <person name="Moreno A.M."/>
            <person name="Hamond C."/>
            <person name="Lilenbaum W."/>
            <person name="Dellagostin O.A."/>
        </authorList>
    </citation>
    <scope>NUCLEOTIDE SEQUENCE [LARGE SCALE GENOMIC DNA]</scope>
    <source>
        <strain evidence="2 3">U160</strain>
    </source>
</reference>
<organism evidence="2 3">
    <name type="scientific">Leptospira santarosai</name>
    <dbReference type="NCBI Taxonomy" id="28183"/>
    <lineage>
        <taxon>Bacteria</taxon>
        <taxon>Pseudomonadati</taxon>
        <taxon>Spirochaetota</taxon>
        <taxon>Spirochaetia</taxon>
        <taxon>Leptospirales</taxon>
        <taxon>Leptospiraceae</taxon>
        <taxon>Leptospira</taxon>
    </lineage>
</organism>
<dbReference type="Pfam" id="PF07588">
    <property type="entry name" value="DUF1554"/>
    <property type="match status" value="1"/>
</dbReference>
<sequence>MTVFFGGYGGGEHSDSFGTSSLKNSLLNLVDSHSNNSTSIPSGGFYVFVTSYTNSFSVSPLTHNGNFADISGADAYCNSHIPSGLPGTGSYKAMLVDGINRVATTVGANSSSGQKDWVFEKTLRITDRMKEWYTLQMTLGFLIFLWEVLSKAFSDSFYLWNLDRTSIQLENRSIYTTLFFLGLCRIVNEIGSFLKETKRSRGITTILAIVICCRRFQTTTFCFYGILSLSIQRTVLFVIFRAKKTIYEVRVKNIRW</sequence>
<accession>A0A2P1QUT8</accession>
<name>A0A2P1QUT8_9LEPT</name>
<feature type="domain" description="DUF1554" evidence="1">
    <location>
        <begin position="62"/>
        <end position="122"/>
    </location>
</feature>
<dbReference type="InterPro" id="IPR011448">
    <property type="entry name" value="DUF1554"/>
</dbReference>